<dbReference type="InterPro" id="IPR032466">
    <property type="entry name" value="Metal_Hydrolase"/>
</dbReference>
<dbReference type="AlphaFoldDB" id="D0LI68"/>
<feature type="domain" description="Amidohydrolase 3" evidence="8">
    <location>
        <begin position="349"/>
        <end position="435"/>
    </location>
</feature>
<dbReference type="STRING" id="502025.Hoch_3948"/>
<evidence type="ECO:0000259" key="8">
    <source>
        <dbReference type="Pfam" id="PF07969"/>
    </source>
</evidence>
<accession>D0LI68</accession>
<reference evidence="10 11" key="1">
    <citation type="journal article" date="2010" name="Stand. Genomic Sci.">
        <title>Complete genome sequence of Haliangium ochraceum type strain (SMP-2).</title>
        <authorList>
            <consortium name="US DOE Joint Genome Institute (JGI-PGF)"/>
            <person name="Ivanova N."/>
            <person name="Daum C."/>
            <person name="Lang E."/>
            <person name="Abt B."/>
            <person name="Kopitz M."/>
            <person name="Saunders E."/>
            <person name="Lapidus A."/>
            <person name="Lucas S."/>
            <person name="Glavina Del Rio T."/>
            <person name="Nolan M."/>
            <person name="Tice H."/>
            <person name="Copeland A."/>
            <person name="Cheng J.F."/>
            <person name="Chen F."/>
            <person name="Bruce D."/>
            <person name="Goodwin L."/>
            <person name="Pitluck S."/>
            <person name="Mavromatis K."/>
            <person name="Pati A."/>
            <person name="Mikhailova N."/>
            <person name="Chen A."/>
            <person name="Palaniappan K."/>
            <person name="Land M."/>
            <person name="Hauser L."/>
            <person name="Chang Y.J."/>
            <person name="Jeffries C.D."/>
            <person name="Detter J.C."/>
            <person name="Brettin T."/>
            <person name="Rohde M."/>
            <person name="Goker M."/>
            <person name="Bristow J."/>
            <person name="Markowitz V."/>
            <person name="Eisen J.A."/>
            <person name="Hugenholtz P."/>
            <person name="Kyrpides N.C."/>
            <person name="Klenk H.P."/>
        </authorList>
    </citation>
    <scope>NUCLEOTIDE SEQUENCE [LARGE SCALE GENOMIC DNA]</scope>
    <source>
        <strain evidence="11">DSM 14365 / CIP 107738 / JCM 11303 / AJ 13395 / SMP-2</strain>
    </source>
</reference>
<name>D0LI68_HALO1</name>
<dbReference type="Pfam" id="PF07969">
    <property type="entry name" value="Amidohydro_3"/>
    <property type="match status" value="1"/>
</dbReference>
<dbReference type="eggNOG" id="COG0044">
    <property type="taxonomic scope" value="Bacteria"/>
</dbReference>
<dbReference type="EC" id="3.5.2.3" evidence="7"/>
<protein>
    <recommendedName>
        <fullName evidence="7">Dihydroorotase</fullName>
        <shortName evidence="7">DHOase</shortName>
        <ecNumber evidence="7">3.5.2.3</ecNumber>
    </recommendedName>
</protein>
<dbReference type="Gene3D" id="3.20.20.140">
    <property type="entry name" value="Metal-dependent hydrolases"/>
    <property type="match status" value="1"/>
</dbReference>
<gene>
    <name evidence="7" type="primary">pyrC</name>
    <name evidence="10" type="ordered locus">Hoch_3948</name>
</gene>
<dbReference type="UniPathway" id="UPA00070">
    <property type="reaction ID" value="UER00117"/>
</dbReference>
<comment type="function">
    <text evidence="1 7">Catalyzes the reversible cyclization of carbamoyl aspartate to dihydroorotate.</text>
</comment>
<feature type="binding site" evidence="7">
    <location>
        <position position="73"/>
    </location>
    <ligand>
        <name>Zn(2+)</name>
        <dbReference type="ChEBI" id="CHEBI:29105"/>
        <label>1</label>
    </ligand>
</feature>
<feature type="binding site" evidence="7">
    <location>
        <begin position="334"/>
        <end position="335"/>
    </location>
    <ligand>
        <name>substrate</name>
    </ligand>
</feature>
<dbReference type="InterPro" id="IPR050138">
    <property type="entry name" value="DHOase/Allantoinase_Hydrolase"/>
</dbReference>
<evidence type="ECO:0000256" key="6">
    <source>
        <dbReference type="ARBA" id="ARBA00022975"/>
    </source>
</evidence>
<dbReference type="EMBL" id="CP001804">
    <property type="protein sequence ID" value="ACY16447.1"/>
    <property type="molecule type" value="Genomic_DNA"/>
</dbReference>
<feature type="binding site" evidence="7">
    <location>
        <begin position="73"/>
        <end position="75"/>
    </location>
    <ligand>
        <name>substrate</name>
    </ligand>
</feature>
<feature type="binding site" evidence="7">
    <location>
        <position position="71"/>
    </location>
    <ligand>
        <name>Zn(2+)</name>
        <dbReference type="ChEBI" id="CHEBI:29105"/>
        <label>1</label>
    </ligand>
</feature>
<dbReference type="RefSeq" id="WP_012829046.1">
    <property type="nucleotide sequence ID" value="NC_013440.1"/>
</dbReference>
<dbReference type="Pfam" id="PF12890">
    <property type="entry name" value="DHOase"/>
    <property type="match status" value="1"/>
</dbReference>
<comment type="catalytic activity">
    <reaction evidence="7">
        <text>(S)-dihydroorotate + H2O = N-carbamoyl-L-aspartate + H(+)</text>
        <dbReference type="Rhea" id="RHEA:24296"/>
        <dbReference type="ChEBI" id="CHEBI:15377"/>
        <dbReference type="ChEBI" id="CHEBI:15378"/>
        <dbReference type="ChEBI" id="CHEBI:30864"/>
        <dbReference type="ChEBI" id="CHEBI:32814"/>
        <dbReference type="EC" id="3.5.2.3"/>
    </reaction>
</comment>
<dbReference type="PROSITE" id="PS00483">
    <property type="entry name" value="DIHYDROOROTASE_2"/>
    <property type="match status" value="1"/>
</dbReference>
<dbReference type="HAMAP" id="MF_00220_B">
    <property type="entry name" value="PyrC_classI_B"/>
    <property type="match status" value="1"/>
</dbReference>
<evidence type="ECO:0000313" key="10">
    <source>
        <dbReference type="EMBL" id="ACY16447.1"/>
    </source>
</evidence>
<dbReference type="SUPFAM" id="SSF51338">
    <property type="entry name" value="Composite domain of metallo-dependent hydrolases"/>
    <property type="match status" value="1"/>
</dbReference>
<dbReference type="PANTHER" id="PTHR43668">
    <property type="entry name" value="ALLANTOINASE"/>
    <property type="match status" value="1"/>
</dbReference>
<dbReference type="GO" id="GO:0008270">
    <property type="term" value="F:zinc ion binding"/>
    <property type="evidence" value="ECO:0007669"/>
    <property type="project" value="UniProtKB-UniRule"/>
</dbReference>
<comment type="similarity">
    <text evidence="2 7">Belongs to the metallo-dependent hydrolases superfamily. DHOase family. Class I DHOase subfamily.</text>
</comment>
<feature type="binding site" evidence="7">
    <location>
        <position position="243"/>
    </location>
    <ligand>
        <name>Zn(2+)</name>
        <dbReference type="ChEBI" id="CHEBI:29105"/>
        <label>2</label>
    </ligand>
</feature>
<keyword evidence="6 7" id="KW-0665">Pyrimidine biosynthesis</keyword>
<feature type="binding site" evidence="7">
    <location>
        <position position="105"/>
    </location>
    <ligand>
        <name>substrate</name>
    </ligand>
</feature>
<sequence length="442" mass="46881">MDLLLRGGRVIDTSGEAAGGGSGRAVLDAACDVLVRDGRIVEIGRGLAAPSGVRELDLAGKLVCAGLVDLHVHFREPGHEYKEDIASGSATAAAGGFTTVCCMPNTKPVNDCRAVTDLIVRRAREAGLCRVRPVGAISRGLAGEALAEIGEMRDAGIVAVSDDGMPVMNAGLMRRALEYARTFDLPVVQHAEDLDLAEGGAMNEGEVATRIGVRSQPAQAESVMVARDIELVSWTGARYHVAHISAARSVDLVREAKRRGLPVSCEVTPHHFALTDEACASYDTHAKCMPPLRTQADLDAIKEGMADGTIDCIATDHAPHSEVEKEIEFELAAPGMIGLETAVPLTLGLVREGVIDLVRAVHMLTAAPARLFSMDREGVGALAAGRVADLCVIDPERELQVDRTASRSKSYNTPFHGQAMRGVAVLTLLGGRVVYDREEMLS</sequence>
<dbReference type="SUPFAM" id="SSF51556">
    <property type="entry name" value="Metallo-dependent hydrolases"/>
    <property type="match status" value="1"/>
</dbReference>
<dbReference type="GO" id="GO:0004151">
    <property type="term" value="F:dihydroorotase activity"/>
    <property type="evidence" value="ECO:0007669"/>
    <property type="project" value="UniProtKB-UniRule"/>
</dbReference>
<evidence type="ECO:0000256" key="5">
    <source>
        <dbReference type="ARBA" id="ARBA00022833"/>
    </source>
</evidence>
<feature type="binding site" evidence="7">
    <location>
        <position position="163"/>
    </location>
    <ligand>
        <name>Zn(2+)</name>
        <dbReference type="ChEBI" id="CHEBI:29105"/>
        <label>1</label>
    </ligand>
</feature>
<evidence type="ECO:0000256" key="3">
    <source>
        <dbReference type="ARBA" id="ARBA00022723"/>
    </source>
</evidence>
<evidence type="ECO:0000259" key="9">
    <source>
        <dbReference type="Pfam" id="PF12890"/>
    </source>
</evidence>
<keyword evidence="11" id="KW-1185">Reference proteome</keyword>
<evidence type="ECO:0000313" key="11">
    <source>
        <dbReference type="Proteomes" id="UP000001880"/>
    </source>
</evidence>
<feature type="binding site" evidence="7">
    <location>
        <position position="190"/>
    </location>
    <ligand>
        <name>Zn(2+)</name>
        <dbReference type="ChEBI" id="CHEBI:29105"/>
        <label>2</label>
    </ligand>
</feature>
<evidence type="ECO:0000256" key="4">
    <source>
        <dbReference type="ARBA" id="ARBA00022801"/>
    </source>
</evidence>
<feature type="binding site" evidence="7">
    <location>
        <position position="163"/>
    </location>
    <ligand>
        <name>Zn(2+)</name>
        <dbReference type="ChEBI" id="CHEBI:29105"/>
        <label>2</label>
    </ligand>
</feature>
<dbReference type="PANTHER" id="PTHR43668:SF2">
    <property type="entry name" value="ALLANTOINASE"/>
    <property type="match status" value="1"/>
</dbReference>
<dbReference type="InterPro" id="IPR011059">
    <property type="entry name" value="Metal-dep_hydrolase_composite"/>
</dbReference>
<dbReference type="Gene3D" id="2.30.40.10">
    <property type="entry name" value="Urease, subunit C, domain 1"/>
    <property type="match status" value="1"/>
</dbReference>
<dbReference type="InterPro" id="IPR002195">
    <property type="entry name" value="Dihydroorotase_CS"/>
</dbReference>
<dbReference type="GO" id="GO:0005737">
    <property type="term" value="C:cytoplasm"/>
    <property type="evidence" value="ECO:0007669"/>
    <property type="project" value="TreeGrafter"/>
</dbReference>
<keyword evidence="3 7" id="KW-0479">Metal-binding</keyword>
<evidence type="ECO:0000256" key="1">
    <source>
        <dbReference type="ARBA" id="ARBA00002368"/>
    </source>
</evidence>
<feature type="binding site" evidence="7">
    <location>
        <position position="316"/>
    </location>
    <ligand>
        <name>Zn(2+)</name>
        <dbReference type="ChEBI" id="CHEBI:29105"/>
        <label>1</label>
    </ligand>
</feature>
<feature type="active site" evidence="7">
    <location>
        <position position="316"/>
    </location>
</feature>
<dbReference type="GO" id="GO:0004038">
    <property type="term" value="F:allantoinase activity"/>
    <property type="evidence" value="ECO:0007669"/>
    <property type="project" value="TreeGrafter"/>
</dbReference>
<evidence type="ECO:0000256" key="2">
    <source>
        <dbReference type="ARBA" id="ARBA00010286"/>
    </source>
</evidence>
<comment type="caution">
    <text evidence="7">Lacks conserved residue(s) required for the propagation of feature annotation.</text>
</comment>
<dbReference type="KEGG" id="hoh:Hoch_3948"/>
<dbReference type="GO" id="GO:0044205">
    <property type="term" value="P:'de novo' UMP biosynthetic process"/>
    <property type="evidence" value="ECO:0007669"/>
    <property type="project" value="UniProtKB-UniRule"/>
</dbReference>
<dbReference type="InterPro" id="IPR024403">
    <property type="entry name" value="DHOase_cat"/>
</dbReference>
<dbReference type="InterPro" id="IPR013108">
    <property type="entry name" value="Amidohydro_3"/>
</dbReference>
<dbReference type="Proteomes" id="UP000001880">
    <property type="component" value="Chromosome"/>
</dbReference>
<dbReference type="InterPro" id="IPR004722">
    <property type="entry name" value="DHOase"/>
</dbReference>
<dbReference type="OrthoDB" id="9803027at2"/>
<keyword evidence="5 7" id="KW-0862">Zinc</keyword>
<feature type="domain" description="Dihydroorotase catalytic" evidence="9">
    <location>
        <begin position="60"/>
        <end position="246"/>
    </location>
</feature>
<keyword evidence="4 7" id="KW-0378">Hydrolase</keyword>
<organism evidence="10 11">
    <name type="scientific">Haliangium ochraceum (strain DSM 14365 / JCM 11303 / SMP-2)</name>
    <dbReference type="NCBI Taxonomy" id="502025"/>
    <lineage>
        <taxon>Bacteria</taxon>
        <taxon>Pseudomonadati</taxon>
        <taxon>Myxococcota</taxon>
        <taxon>Polyangia</taxon>
        <taxon>Haliangiales</taxon>
        <taxon>Kofleriaceae</taxon>
        <taxon>Haliangium</taxon>
    </lineage>
</organism>
<comment type="cofactor">
    <cofactor evidence="7">
        <name>Zn(2+)</name>
        <dbReference type="ChEBI" id="CHEBI:29105"/>
    </cofactor>
    <text evidence="7">Binds 2 Zn(2+) ions per subunit.</text>
</comment>
<dbReference type="GO" id="GO:0006145">
    <property type="term" value="P:purine nucleobase catabolic process"/>
    <property type="evidence" value="ECO:0007669"/>
    <property type="project" value="TreeGrafter"/>
</dbReference>
<evidence type="ECO:0000256" key="7">
    <source>
        <dbReference type="HAMAP-Rule" id="MF_00220"/>
    </source>
</evidence>
<feature type="binding site" evidence="7">
    <location>
        <position position="320"/>
    </location>
    <ligand>
        <name>substrate</name>
    </ligand>
</feature>
<dbReference type="NCBIfam" id="TIGR00857">
    <property type="entry name" value="pyrC_multi"/>
    <property type="match status" value="1"/>
</dbReference>
<comment type="pathway">
    <text evidence="7">Pyrimidine metabolism; UMP biosynthesis via de novo pathway; (S)-dihydroorotate from bicarbonate: step 3/3.</text>
</comment>
<dbReference type="HOGENOM" id="CLU_015572_1_0_7"/>
<dbReference type="CDD" id="cd01317">
    <property type="entry name" value="DHOase_IIa"/>
    <property type="match status" value="1"/>
</dbReference>
<proteinExistence type="inferred from homology"/>
<dbReference type="PROSITE" id="PS00482">
    <property type="entry name" value="DIHYDROOROTASE_1"/>
    <property type="match status" value="1"/>
</dbReference>